<proteinExistence type="predicted"/>
<gene>
    <name evidence="2" type="ORF">PTI45_02121</name>
</gene>
<keyword evidence="1" id="KW-0732">Signal</keyword>
<dbReference type="EMBL" id="MDER01000037">
    <property type="protein sequence ID" value="ODP28479.1"/>
    <property type="molecule type" value="Genomic_DNA"/>
</dbReference>
<name>A0A1E3L3U2_9BACL</name>
<dbReference type="AlphaFoldDB" id="A0A1E3L3U2"/>
<sequence length="171" mass="18820">MKMLKLLVKKGSIPVMTLGLLFTMCISGQSTAFAESASSVMQPSSIQVGPITIPEPPQPGDPVPDLAYYVISGFTAESTPHSTISFNAEGMTDVQFTAFPFPGQNKEIVVFSLETETAKGWESVFVTTFQPSSKVQKQHMTLPRNDYKKFRIFISSMNPNLAVLGYKQWSN</sequence>
<feature type="chain" id="PRO_5039713920" evidence="1">
    <location>
        <begin position="33"/>
        <end position="171"/>
    </location>
</feature>
<dbReference type="RefSeq" id="WP_069327549.1">
    <property type="nucleotide sequence ID" value="NZ_MDER01000037.1"/>
</dbReference>
<comment type="caution">
    <text evidence="2">The sequence shown here is derived from an EMBL/GenBank/DDBJ whole genome shotgun (WGS) entry which is preliminary data.</text>
</comment>
<evidence type="ECO:0000256" key="1">
    <source>
        <dbReference type="SAM" id="SignalP"/>
    </source>
</evidence>
<organism evidence="2 3">
    <name type="scientific">Paenibacillus nuruki</name>
    <dbReference type="NCBI Taxonomy" id="1886670"/>
    <lineage>
        <taxon>Bacteria</taxon>
        <taxon>Bacillati</taxon>
        <taxon>Bacillota</taxon>
        <taxon>Bacilli</taxon>
        <taxon>Bacillales</taxon>
        <taxon>Paenibacillaceae</taxon>
        <taxon>Paenibacillus</taxon>
    </lineage>
</organism>
<protein>
    <submittedName>
        <fullName evidence="2">Uncharacterized protein</fullName>
    </submittedName>
</protein>
<reference evidence="2 3" key="1">
    <citation type="submission" date="2016-08" db="EMBL/GenBank/DDBJ databases">
        <title>Genome sequencing of Paenibacillus sp. TI45-13ar, isolated from Korean traditional nuruk.</title>
        <authorList>
            <person name="Kim S.-J."/>
        </authorList>
    </citation>
    <scope>NUCLEOTIDE SEQUENCE [LARGE SCALE GENOMIC DNA]</scope>
    <source>
        <strain evidence="2 3">TI45-13ar</strain>
    </source>
</reference>
<feature type="signal peptide" evidence="1">
    <location>
        <begin position="1"/>
        <end position="32"/>
    </location>
</feature>
<keyword evidence="3" id="KW-1185">Reference proteome</keyword>
<evidence type="ECO:0000313" key="3">
    <source>
        <dbReference type="Proteomes" id="UP000094578"/>
    </source>
</evidence>
<dbReference type="Proteomes" id="UP000094578">
    <property type="component" value="Unassembled WGS sequence"/>
</dbReference>
<evidence type="ECO:0000313" key="2">
    <source>
        <dbReference type="EMBL" id="ODP28479.1"/>
    </source>
</evidence>
<accession>A0A1E3L3U2</accession>